<comment type="caution">
    <text evidence="2">The sequence shown here is derived from an EMBL/GenBank/DDBJ whole genome shotgun (WGS) entry which is preliminary data.</text>
</comment>
<feature type="compositionally biased region" description="Acidic residues" evidence="1">
    <location>
        <begin position="228"/>
        <end position="246"/>
    </location>
</feature>
<keyword evidence="3" id="KW-1185">Reference proteome</keyword>
<reference evidence="2 3" key="1">
    <citation type="journal article" date="2018" name="J. Allergy Clin. Immunol.">
        <title>High-quality assembly of Dermatophagoides pteronyssinus genome and transcriptome reveals a wide range of novel allergens.</title>
        <authorList>
            <person name="Liu X.Y."/>
            <person name="Yang K.Y."/>
            <person name="Wang M.Q."/>
            <person name="Kwok J.S."/>
            <person name="Zeng X."/>
            <person name="Yang Z."/>
            <person name="Xiao X.J."/>
            <person name="Lau C.P."/>
            <person name="Li Y."/>
            <person name="Huang Z.M."/>
            <person name="Ba J.G."/>
            <person name="Yim A.K."/>
            <person name="Ouyang C.Y."/>
            <person name="Ngai S.M."/>
            <person name="Chan T.F."/>
            <person name="Leung E.L."/>
            <person name="Liu L."/>
            <person name="Liu Z.G."/>
            <person name="Tsui S.K."/>
        </authorList>
    </citation>
    <scope>NUCLEOTIDE SEQUENCE [LARGE SCALE GENOMIC DNA]</scope>
    <source>
        <strain evidence="2">Derp</strain>
    </source>
</reference>
<organism evidence="2 3">
    <name type="scientific">Dermatophagoides pteronyssinus</name>
    <name type="common">European house dust mite</name>
    <dbReference type="NCBI Taxonomy" id="6956"/>
    <lineage>
        <taxon>Eukaryota</taxon>
        <taxon>Metazoa</taxon>
        <taxon>Ecdysozoa</taxon>
        <taxon>Arthropoda</taxon>
        <taxon>Chelicerata</taxon>
        <taxon>Arachnida</taxon>
        <taxon>Acari</taxon>
        <taxon>Acariformes</taxon>
        <taxon>Sarcoptiformes</taxon>
        <taxon>Astigmata</taxon>
        <taxon>Psoroptidia</taxon>
        <taxon>Analgoidea</taxon>
        <taxon>Pyroglyphidae</taxon>
        <taxon>Dermatophagoidinae</taxon>
        <taxon>Dermatophagoides</taxon>
    </lineage>
</organism>
<sequence>MNVSIEILIILPMSSVLVRKSFAKHTMLLIIYYHWNDVKLFYYWRLDLMNDLLRYYPLQSNTSDQIETNKNNLTKLPFNNWNVSILFFCFDERFDVIDDDFCEILSTFVKTEVLFEIGVMFELELLTFELLRRAFVIVRFVDEVVVVDNSFFNGCNCWLIGCFDSDLLLIRIFPVFDLLADCLVESTFIFLFVVTIFEEFLTIFFDDFFFRFINLLSLSSLDECDRSESDDEPDEDDPDADDDDPSSDNTNFDDCKIDAFVWGTAAILLAADCDGIIAVVDNDVVILPLAAEDGIILMLIAMRSSPNGQIIVDVFDDGLLLLLLLDEQAEFFLCCCDRLLLAISFEIFKEFFPSDEPDDEFRLVRCCCVDITDGDDIGVGDGKFNVGLFDDIRPSSLSSLSKRKQFDCLRFGSSGRYAGKILIFVRRGFRNFSICCGQ</sequence>
<dbReference type="EMBL" id="NJHN03000121">
    <property type="protein sequence ID" value="KAH9413365.1"/>
    <property type="molecule type" value="Genomic_DNA"/>
</dbReference>
<evidence type="ECO:0000256" key="1">
    <source>
        <dbReference type="SAM" id="MobiDB-lite"/>
    </source>
</evidence>
<feature type="region of interest" description="Disordered" evidence="1">
    <location>
        <begin position="224"/>
        <end position="251"/>
    </location>
</feature>
<evidence type="ECO:0000313" key="2">
    <source>
        <dbReference type="EMBL" id="KAH9413365.1"/>
    </source>
</evidence>
<proteinExistence type="predicted"/>
<name>A0ABQ8ISS1_DERPT</name>
<gene>
    <name evidence="2" type="ORF">DERP_007841</name>
</gene>
<reference evidence="2 3" key="2">
    <citation type="journal article" date="2022" name="Mol. Biol. Evol.">
        <title>Comparative Genomics Reveals Insights into the Divergent Evolution of Astigmatic Mites and Household Pest Adaptations.</title>
        <authorList>
            <person name="Xiong Q."/>
            <person name="Wan A.T."/>
            <person name="Liu X."/>
            <person name="Fung C.S."/>
            <person name="Xiao X."/>
            <person name="Malainual N."/>
            <person name="Hou J."/>
            <person name="Wang L."/>
            <person name="Wang M."/>
            <person name="Yang K.Y."/>
            <person name="Cui Y."/>
            <person name="Leung E.L."/>
            <person name="Nong W."/>
            <person name="Shin S.K."/>
            <person name="Au S.W."/>
            <person name="Jeong K.Y."/>
            <person name="Chew F.T."/>
            <person name="Hui J.H."/>
            <person name="Leung T.F."/>
            <person name="Tungtrongchitr A."/>
            <person name="Zhong N."/>
            <person name="Liu Z."/>
            <person name="Tsui S.K."/>
        </authorList>
    </citation>
    <scope>NUCLEOTIDE SEQUENCE [LARGE SCALE GENOMIC DNA]</scope>
    <source>
        <strain evidence="2">Derp</strain>
    </source>
</reference>
<dbReference type="Proteomes" id="UP000887458">
    <property type="component" value="Unassembled WGS sequence"/>
</dbReference>
<accession>A0ABQ8ISS1</accession>
<protein>
    <submittedName>
        <fullName evidence="2">Uncharacterized protein</fullName>
    </submittedName>
</protein>
<evidence type="ECO:0000313" key="3">
    <source>
        <dbReference type="Proteomes" id="UP000887458"/>
    </source>
</evidence>